<reference evidence="2" key="1">
    <citation type="journal article" date="2014" name="Front. Microbiol.">
        <title>High frequency of phylogenetically diverse reductive dehalogenase-homologous genes in deep subseafloor sedimentary metagenomes.</title>
        <authorList>
            <person name="Kawai M."/>
            <person name="Futagami T."/>
            <person name="Toyoda A."/>
            <person name="Takaki Y."/>
            <person name="Nishi S."/>
            <person name="Hori S."/>
            <person name="Arai W."/>
            <person name="Tsubouchi T."/>
            <person name="Morono Y."/>
            <person name="Uchiyama I."/>
            <person name="Ito T."/>
            <person name="Fujiyama A."/>
            <person name="Inagaki F."/>
            <person name="Takami H."/>
        </authorList>
    </citation>
    <scope>NUCLEOTIDE SEQUENCE</scope>
    <source>
        <strain evidence="2">Expedition CK06-06</strain>
    </source>
</reference>
<evidence type="ECO:0000256" key="1">
    <source>
        <dbReference type="SAM" id="Phobius"/>
    </source>
</evidence>
<evidence type="ECO:0008006" key="3">
    <source>
        <dbReference type="Google" id="ProtNLM"/>
    </source>
</evidence>
<evidence type="ECO:0000313" key="2">
    <source>
        <dbReference type="EMBL" id="GAF93659.1"/>
    </source>
</evidence>
<protein>
    <recommendedName>
        <fullName evidence="3">Inner membrane protein YiaW</fullName>
    </recommendedName>
</protein>
<name>X0TK74_9ZZZZ</name>
<dbReference type="Pfam" id="PF11742">
    <property type="entry name" value="DUF3302"/>
    <property type="match status" value="1"/>
</dbReference>
<dbReference type="AlphaFoldDB" id="X0TK74"/>
<feature type="transmembrane region" description="Helical" evidence="1">
    <location>
        <begin position="47"/>
        <end position="68"/>
    </location>
</feature>
<keyword evidence="1" id="KW-0812">Transmembrane</keyword>
<keyword evidence="1" id="KW-1133">Transmembrane helix</keyword>
<gene>
    <name evidence="2" type="ORF">S01H1_29887</name>
</gene>
<feature type="transmembrane region" description="Helical" evidence="1">
    <location>
        <begin position="6"/>
        <end position="26"/>
    </location>
</feature>
<dbReference type="PIRSF" id="PIRSF028770">
    <property type="entry name" value="UCP028770"/>
    <property type="match status" value="1"/>
</dbReference>
<sequence length="81" mass="8721">MTGLDIFATIVLILVIATVVGVLVVLAMMPGKIAAQRNHPQAEAVNVAGWLGMLTGIIWILAMIWAYIKPTDPETHNNSEP</sequence>
<accession>X0TK74</accession>
<dbReference type="EMBL" id="BARS01018366">
    <property type="protein sequence ID" value="GAF93659.1"/>
    <property type="molecule type" value="Genomic_DNA"/>
</dbReference>
<keyword evidence="1" id="KW-0472">Membrane</keyword>
<dbReference type="InterPro" id="IPR011223">
    <property type="entry name" value="UCP028770"/>
</dbReference>
<feature type="non-terminal residue" evidence="2">
    <location>
        <position position="81"/>
    </location>
</feature>
<comment type="caution">
    <text evidence="2">The sequence shown here is derived from an EMBL/GenBank/DDBJ whole genome shotgun (WGS) entry which is preliminary data.</text>
</comment>
<organism evidence="2">
    <name type="scientific">marine sediment metagenome</name>
    <dbReference type="NCBI Taxonomy" id="412755"/>
    <lineage>
        <taxon>unclassified sequences</taxon>
        <taxon>metagenomes</taxon>
        <taxon>ecological metagenomes</taxon>
    </lineage>
</organism>
<proteinExistence type="predicted"/>